<evidence type="ECO:0000256" key="1">
    <source>
        <dbReference type="ARBA" id="ARBA00004496"/>
    </source>
</evidence>
<keyword evidence="11" id="KW-0804">Transcription</keyword>
<dbReference type="InterPro" id="IPR011006">
    <property type="entry name" value="CheY-like_superfamily"/>
</dbReference>
<feature type="modified residue" description="4-aspartylphosphate" evidence="13">
    <location>
        <position position="76"/>
    </location>
</feature>
<dbReference type="STRING" id="44574.AAW31_03570"/>
<evidence type="ECO:0000256" key="5">
    <source>
        <dbReference type="ARBA" id="ARBA00022553"/>
    </source>
</evidence>
<keyword evidence="7" id="KW-0902">Two-component regulatory system</keyword>
<dbReference type="Gene3D" id="3.40.50.2300">
    <property type="match status" value="1"/>
</dbReference>
<dbReference type="GO" id="GO:0006817">
    <property type="term" value="P:phosphate ion transport"/>
    <property type="evidence" value="ECO:0007669"/>
    <property type="project" value="UniProtKB-KW"/>
</dbReference>
<dbReference type="GO" id="GO:0032993">
    <property type="term" value="C:protein-DNA complex"/>
    <property type="evidence" value="ECO:0007669"/>
    <property type="project" value="TreeGrafter"/>
</dbReference>
<dbReference type="FunFam" id="3.40.50.2300:FF:000001">
    <property type="entry name" value="DNA-binding response regulator PhoB"/>
    <property type="match status" value="1"/>
</dbReference>
<evidence type="ECO:0000256" key="10">
    <source>
        <dbReference type="ARBA" id="ARBA00023159"/>
    </source>
</evidence>
<evidence type="ECO:0000256" key="9">
    <source>
        <dbReference type="ARBA" id="ARBA00023125"/>
    </source>
</evidence>
<dbReference type="InterPro" id="IPR039420">
    <property type="entry name" value="WalR-like"/>
</dbReference>
<dbReference type="InterPro" id="IPR011879">
    <property type="entry name" value="Sig_transdc_resp-reg_PhoB"/>
</dbReference>
<evidence type="ECO:0000256" key="4">
    <source>
        <dbReference type="ARBA" id="ARBA00022490"/>
    </source>
</evidence>
<sequence length="264" mass="29966">MQYCRYIISEISKEFFLNGVTSIMPATILIVEDEPAIQELISYHLRTAGYGVLCAKSAEEAKDMVNDALPDLVLLDWMLPNMSGIELARMLRREARTKMIPIIMLTARVEESDKITGLEIGADDYIIKPFSPRELVARIKAVLRRRLPEVSDEVVEVGGLRLDPASHRVIANDLEDGAKSAEIALGPTEFRLLHFLMTHTERVHTREQLLDRIWGDHVFVEDRTVDVHIRRLRRALEEAGKDELVQTVRGAGYRFSTRCEVGAE</sequence>
<dbReference type="CDD" id="cd17618">
    <property type="entry name" value="REC_OmpR_PhoB"/>
    <property type="match status" value="1"/>
</dbReference>
<dbReference type="InterPro" id="IPR016032">
    <property type="entry name" value="Sig_transdc_resp-reg_C-effctor"/>
</dbReference>
<dbReference type="CDD" id="cd00383">
    <property type="entry name" value="trans_reg_C"/>
    <property type="match status" value="1"/>
</dbReference>
<keyword evidence="10" id="KW-0010">Activator</keyword>
<comment type="function">
    <text evidence="12">This protein is a positive regulator for the phosphate regulon. Transcription of this operon is positively regulated by PhoB and PhoR when phosphate is limited.</text>
</comment>
<evidence type="ECO:0000256" key="3">
    <source>
        <dbReference type="ARBA" id="ARBA00022448"/>
    </source>
</evidence>
<evidence type="ECO:0000256" key="14">
    <source>
        <dbReference type="PROSITE-ProRule" id="PRU01091"/>
    </source>
</evidence>
<dbReference type="GO" id="GO:0006355">
    <property type="term" value="P:regulation of DNA-templated transcription"/>
    <property type="evidence" value="ECO:0007669"/>
    <property type="project" value="InterPro"/>
</dbReference>
<comment type="subcellular location">
    <subcellularLocation>
        <location evidence="1">Cytoplasm</location>
    </subcellularLocation>
</comment>
<dbReference type="GO" id="GO:0000156">
    <property type="term" value="F:phosphorelay response regulator activity"/>
    <property type="evidence" value="ECO:0007669"/>
    <property type="project" value="InterPro"/>
</dbReference>
<accession>A0A1I4P697</accession>
<dbReference type="InterPro" id="IPR036388">
    <property type="entry name" value="WH-like_DNA-bd_sf"/>
</dbReference>
<organism evidence="17 18">
    <name type="scientific">Nitrosomonas communis</name>
    <dbReference type="NCBI Taxonomy" id="44574"/>
    <lineage>
        <taxon>Bacteria</taxon>
        <taxon>Pseudomonadati</taxon>
        <taxon>Pseudomonadota</taxon>
        <taxon>Betaproteobacteria</taxon>
        <taxon>Nitrosomonadales</taxon>
        <taxon>Nitrosomonadaceae</taxon>
        <taxon>Nitrosomonas</taxon>
    </lineage>
</organism>
<feature type="DNA-binding region" description="OmpR/PhoB-type" evidence="14">
    <location>
        <begin position="152"/>
        <end position="257"/>
    </location>
</feature>
<dbReference type="AlphaFoldDB" id="A0A1I4P697"/>
<dbReference type="PROSITE" id="PS51755">
    <property type="entry name" value="OMPR_PHOB"/>
    <property type="match status" value="1"/>
</dbReference>
<evidence type="ECO:0000256" key="12">
    <source>
        <dbReference type="ARBA" id="ARBA00024735"/>
    </source>
</evidence>
<dbReference type="Proteomes" id="UP000183287">
    <property type="component" value="Unassembled WGS sequence"/>
</dbReference>
<name>A0A1I4P697_9PROT</name>
<feature type="domain" description="OmpR/PhoB-type" evidence="16">
    <location>
        <begin position="152"/>
        <end position="257"/>
    </location>
</feature>
<dbReference type="FunFam" id="1.10.10.10:FF:000011">
    <property type="entry name" value="Phosphate regulon transcriptional regulator PhoB"/>
    <property type="match status" value="1"/>
</dbReference>
<evidence type="ECO:0000259" key="16">
    <source>
        <dbReference type="PROSITE" id="PS51755"/>
    </source>
</evidence>
<reference evidence="18" key="1">
    <citation type="submission" date="2016-10" db="EMBL/GenBank/DDBJ databases">
        <authorList>
            <person name="Varghese N."/>
            <person name="Submissions S."/>
        </authorList>
    </citation>
    <scope>NUCLEOTIDE SEQUENCE [LARGE SCALE GENOMIC DNA]</scope>
    <source>
        <strain evidence="18">Nm44</strain>
    </source>
</reference>
<dbReference type="Gene3D" id="1.10.10.10">
    <property type="entry name" value="Winged helix-like DNA-binding domain superfamily/Winged helix DNA-binding domain"/>
    <property type="match status" value="1"/>
</dbReference>
<evidence type="ECO:0000259" key="15">
    <source>
        <dbReference type="PROSITE" id="PS50110"/>
    </source>
</evidence>
<dbReference type="GO" id="GO:0005829">
    <property type="term" value="C:cytosol"/>
    <property type="evidence" value="ECO:0007669"/>
    <property type="project" value="TreeGrafter"/>
</dbReference>
<keyword evidence="3" id="KW-0813">Transport</keyword>
<dbReference type="NCBIfam" id="TIGR02154">
    <property type="entry name" value="PhoB"/>
    <property type="match status" value="1"/>
</dbReference>
<dbReference type="InterPro" id="IPR001789">
    <property type="entry name" value="Sig_transdc_resp-reg_receiver"/>
</dbReference>
<gene>
    <name evidence="17" type="ORF">SAMN05421863_101835</name>
</gene>
<dbReference type="SUPFAM" id="SSF52172">
    <property type="entry name" value="CheY-like"/>
    <property type="match status" value="1"/>
</dbReference>
<dbReference type="InterPro" id="IPR001867">
    <property type="entry name" value="OmpR/PhoB-type_DNA-bd"/>
</dbReference>
<keyword evidence="5 13" id="KW-0597">Phosphoprotein</keyword>
<dbReference type="Gene3D" id="6.10.250.690">
    <property type="match status" value="1"/>
</dbReference>
<evidence type="ECO:0000256" key="13">
    <source>
        <dbReference type="PROSITE-ProRule" id="PRU00169"/>
    </source>
</evidence>
<evidence type="ECO:0000256" key="6">
    <source>
        <dbReference type="ARBA" id="ARBA00022592"/>
    </source>
</evidence>
<evidence type="ECO:0000256" key="8">
    <source>
        <dbReference type="ARBA" id="ARBA00023015"/>
    </source>
</evidence>
<dbReference type="PANTHER" id="PTHR48111:SF40">
    <property type="entry name" value="PHOSPHATE REGULON TRANSCRIPTIONAL REGULATORY PROTEIN PHOB"/>
    <property type="match status" value="1"/>
</dbReference>
<dbReference type="SUPFAM" id="SSF46894">
    <property type="entry name" value="C-terminal effector domain of the bipartite response regulators"/>
    <property type="match status" value="1"/>
</dbReference>
<dbReference type="PANTHER" id="PTHR48111">
    <property type="entry name" value="REGULATOR OF RPOS"/>
    <property type="match status" value="1"/>
</dbReference>
<dbReference type="EMBL" id="FOUB01000018">
    <property type="protein sequence ID" value="SFM23292.1"/>
    <property type="molecule type" value="Genomic_DNA"/>
</dbReference>
<dbReference type="Pfam" id="PF00072">
    <property type="entry name" value="Response_reg"/>
    <property type="match status" value="1"/>
</dbReference>
<dbReference type="Pfam" id="PF00486">
    <property type="entry name" value="Trans_reg_C"/>
    <property type="match status" value="1"/>
</dbReference>
<dbReference type="SMART" id="SM00448">
    <property type="entry name" value="REC"/>
    <property type="match status" value="1"/>
</dbReference>
<keyword evidence="18" id="KW-1185">Reference proteome</keyword>
<evidence type="ECO:0000256" key="2">
    <source>
        <dbReference type="ARBA" id="ARBA00013332"/>
    </source>
</evidence>
<feature type="domain" description="Response regulatory" evidence="15">
    <location>
        <begin position="27"/>
        <end position="143"/>
    </location>
</feature>
<evidence type="ECO:0000313" key="17">
    <source>
        <dbReference type="EMBL" id="SFM23292.1"/>
    </source>
</evidence>
<keyword evidence="6" id="KW-0592">Phosphate transport</keyword>
<proteinExistence type="predicted"/>
<dbReference type="PROSITE" id="PS50110">
    <property type="entry name" value="RESPONSE_REGULATORY"/>
    <property type="match status" value="1"/>
</dbReference>
<evidence type="ECO:0000313" key="18">
    <source>
        <dbReference type="Proteomes" id="UP000183287"/>
    </source>
</evidence>
<keyword evidence="9 14" id="KW-0238">DNA-binding</keyword>
<dbReference type="SMART" id="SM00862">
    <property type="entry name" value="Trans_reg_C"/>
    <property type="match status" value="1"/>
</dbReference>
<protein>
    <recommendedName>
        <fullName evidence="2">Phosphate regulon transcriptional regulatory protein PhoB</fullName>
    </recommendedName>
</protein>
<dbReference type="GO" id="GO:0000976">
    <property type="term" value="F:transcription cis-regulatory region binding"/>
    <property type="evidence" value="ECO:0007669"/>
    <property type="project" value="TreeGrafter"/>
</dbReference>
<evidence type="ECO:0000256" key="11">
    <source>
        <dbReference type="ARBA" id="ARBA00023163"/>
    </source>
</evidence>
<keyword evidence="8" id="KW-0805">Transcription regulation</keyword>
<keyword evidence="4" id="KW-0963">Cytoplasm</keyword>
<evidence type="ECO:0000256" key="7">
    <source>
        <dbReference type="ARBA" id="ARBA00023012"/>
    </source>
</evidence>